<evidence type="ECO:0000313" key="3">
    <source>
        <dbReference type="EMBL" id="SFR10731.1"/>
    </source>
</evidence>
<name>A0A1I6DZH9_9RHOB</name>
<keyword evidence="1" id="KW-1133">Transmembrane helix</keyword>
<organism evidence="3 4">
    <name type="scientific">Poseidonocella sedimentorum</name>
    <dbReference type="NCBI Taxonomy" id="871652"/>
    <lineage>
        <taxon>Bacteria</taxon>
        <taxon>Pseudomonadati</taxon>
        <taxon>Pseudomonadota</taxon>
        <taxon>Alphaproteobacteria</taxon>
        <taxon>Rhodobacterales</taxon>
        <taxon>Roseobacteraceae</taxon>
        <taxon>Poseidonocella</taxon>
    </lineage>
</organism>
<protein>
    <submittedName>
        <fullName evidence="3">VPLPA-CTERM protein sorting domain-containing protein</fullName>
    </submittedName>
</protein>
<keyword evidence="4" id="KW-1185">Reference proteome</keyword>
<dbReference type="Proteomes" id="UP000199302">
    <property type="component" value="Unassembled WGS sequence"/>
</dbReference>
<keyword evidence="1" id="KW-0812">Transmembrane</keyword>
<evidence type="ECO:0000313" key="4">
    <source>
        <dbReference type="Proteomes" id="UP000199302"/>
    </source>
</evidence>
<keyword evidence="1" id="KW-0472">Membrane</keyword>
<sequence length="265" mass="27569">MLPGIAKITAAAIAISASIVGVERAHAVTVTPITAGVAISSVVVGAAGATESGVNDQRSLWNRRIIGFLSGVIVVADPDPATFLSGTSVFAYPEELLEFEGLVWFGPFSDMSSSDSGPVAVDPVQGSGFTADPVLLTNQGPNPDLLVETPIVEAGRVTVTWSAEPDGIIGETPSVNMFGAVFKNISGSPLQFSTLPPGSTSSNLHQVTEEQSFICIPPGETAPRGCGYPDDPIRFGVTPVPLPATMPFMLLSIGVFGVSMRMRRR</sequence>
<reference evidence="3 4" key="1">
    <citation type="submission" date="2016-10" db="EMBL/GenBank/DDBJ databases">
        <authorList>
            <person name="de Groot N.N."/>
        </authorList>
    </citation>
    <scope>NUCLEOTIDE SEQUENCE [LARGE SCALE GENOMIC DNA]</scope>
    <source>
        <strain evidence="4">KMM 9023,NRIC 0796,JCM 17311,KCTC 23692</strain>
    </source>
</reference>
<feature type="domain" description="Ice-binding protein C-terminal" evidence="2">
    <location>
        <begin position="239"/>
        <end position="264"/>
    </location>
</feature>
<dbReference type="Pfam" id="PF07589">
    <property type="entry name" value="PEP-CTERM"/>
    <property type="match status" value="1"/>
</dbReference>
<dbReference type="AlphaFoldDB" id="A0A1I6DZH9"/>
<feature type="transmembrane region" description="Helical" evidence="1">
    <location>
        <begin position="240"/>
        <end position="260"/>
    </location>
</feature>
<accession>A0A1I6DZH9</accession>
<gene>
    <name evidence="3" type="ORF">SAMN04515673_106110</name>
</gene>
<dbReference type="InterPro" id="IPR013424">
    <property type="entry name" value="Ice-binding_C"/>
</dbReference>
<evidence type="ECO:0000256" key="1">
    <source>
        <dbReference type="SAM" id="Phobius"/>
    </source>
</evidence>
<evidence type="ECO:0000259" key="2">
    <source>
        <dbReference type="Pfam" id="PF07589"/>
    </source>
</evidence>
<dbReference type="EMBL" id="FOYI01000006">
    <property type="protein sequence ID" value="SFR10731.1"/>
    <property type="molecule type" value="Genomic_DNA"/>
</dbReference>
<proteinExistence type="predicted"/>
<dbReference type="RefSeq" id="WP_092080334.1">
    <property type="nucleotide sequence ID" value="NZ_FOYI01000006.1"/>
</dbReference>